<sequence>MLSLDKKLELWEQSLEPDKLVLIAHAIKTEVSKLDELINTTLDNCYGAAIGDYTDLSIKEIQEIVKKSYEYMEDSKKFINESGLEWMNKIAKVEENVKQFLRKEMAAGTVKSEAMCKAKKEFDIPAKDISNLWMIVKEEDYPEKCINNGDNQAKGKIQNKAKSEEKEVKGKTIQEDKKKSVEKRIDKQKEDIKTNLVEITEIRKFKGNFGEYEKSNVGVKTGDIIFKDADDIEDSKAEVEAEIKVMREDFEKAISQKRLLALGKLNEVMELLSM</sequence>
<dbReference type="Proteomes" id="UP000321089">
    <property type="component" value="Unassembled WGS sequence"/>
</dbReference>
<dbReference type="EMBL" id="BKBC01000059">
    <property type="protein sequence ID" value="GEQ22749.1"/>
    <property type="molecule type" value="Genomic_DNA"/>
</dbReference>
<organism evidence="3 4">
    <name type="scientific">Clostridium butyricum</name>
    <dbReference type="NCBI Taxonomy" id="1492"/>
    <lineage>
        <taxon>Bacteria</taxon>
        <taxon>Bacillati</taxon>
        <taxon>Bacillota</taxon>
        <taxon>Clostridia</taxon>
        <taxon>Eubacteriales</taxon>
        <taxon>Clostridiaceae</taxon>
        <taxon>Clostridium</taxon>
    </lineage>
</organism>
<evidence type="ECO:0000256" key="1">
    <source>
        <dbReference type="SAM" id="Coils"/>
    </source>
</evidence>
<evidence type="ECO:0000313" key="4">
    <source>
        <dbReference type="Proteomes" id="UP000321089"/>
    </source>
</evidence>
<gene>
    <name evidence="3" type="ORF">CBU02nite_32550</name>
</gene>
<name>A0A512TR84_CLOBU</name>
<evidence type="ECO:0000313" key="3">
    <source>
        <dbReference type="EMBL" id="GEQ22749.1"/>
    </source>
</evidence>
<protein>
    <submittedName>
        <fullName evidence="3">Uncharacterized protein</fullName>
    </submittedName>
</protein>
<feature type="region of interest" description="Disordered" evidence="2">
    <location>
        <begin position="156"/>
        <end position="179"/>
    </location>
</feature>
<feature type="coiled-coil region" evidence="1">
    <location>
        <begin position="229"/>
        <end position="256"/>
    </location>
</feature>
<dbReference type="AlphaFoldDB" id="A0A512TR84"/>
<dbReference type="RefSeq" id="WP_146869073.1">
    <property type="nucleotide sequence ID" value="NZ_BKBC01000059.1"/>
</dbReference>
<keyword evidence="1" id="KW-0175">Coiled coil</keyword>
<accession>A0A512TR84</accession>
<proteinExistence type="predicted"/>
<evidence type="ECO:0000256" key="2">
    <source>
        <dbReference type="SAM" id="MobiDB-lite"/>
    </source>
</evidence>
<reference evidence="3 4" key="1">
    <citation type="submission" date="2019-07" db="EMBL/GenBank/DDBJ databases">
        <title>Whole genome shotgun sequence of Clostridium butyricum NBRC 3858.</title>
        <authorList>
            <person name="Hosoyama A."/>
            <person name="Uohara A."/>
            <person name="Ohji S."/>
            <person name="Ichikawa N."/>
        </authorList>
    </citation>
    <scope>NUCLEOTIDE SEQUENCE [LARGE SCALE GENOMIC DNA]</scope>
    <source>
        <strain evidence="3 4">NBRC 3858</strain>
    </source>
</reference>
<feature type="compositionally biased region" description="Basic and acidic residues" evidence="2">
    <location>
        <begin position="161"/>
        <end position="179"/>
    </location>
</feature>
<comment type="caution">
    <text evidence="3">The sequence shown here is derived from an EMBL/GenBank/DDBJ whole genome shotgun (WGS) entry which is preliminary data.</text>
</comment>